<dbReference type="WBParaSite" id="PEQ_0001393501-mRNA-1">
    <property type="protein sequence ID" value="PEQ_0001393501-mRNA-1"/>
    <property type="gene ID" value="PEQ_0001393501"/>
</dbReference>
<reference evidence="2" key="1">
    <citation type="submission" date="2022-11" db="UniProtKB">
        <authorList>
            <consortium name="WormBaseParasite"/>
        </authorList>
    </citation>
    <scope>IDENTIFICATION</scope>
</reference>
<proteinExistence type="predicted"/>
<evidence type="ECO:0000313" key="2">
    <source>
        <dbReference type="WBParaSite" id="PEQ_0001393501-mRNA-1"/>
    </source>
</evidence>
<name>A0A914S563_PAREQ</name>
<protein>
    <submittedName>
        <fullName evidence="2">Uncharacterized protein</fullName>
    </submittedName>
</protein>
<sequence length="76" mass="9320">MIGEFERKEWQQSEYALQHHFHCMMHNRKTLECICSRQEVKRVTLHYHATGNYSFRWLSITIAEFVANDWIHRPEL</sequence>
<dbReference type="Proteomes" id="UP000887564">
    <property type="component" value="Unplaced"/>
</dbReference>
<dbReference type="AlphaFoldDB" id="A0A914S563"/>
<evidence type="ECO:0000313" key="1">
    <source>
        <dbReference type="Proteomes" id="UP000887564"/>
    </source>
</evidence>
<organism evidence="1 2">
    <name type="scientific">Parascaris equorum</name>
    <name type="common">Equine roundworm</name>
    <dbReference type="NCBI Taxonomy" id="6256"/>
    <lineage>
        <taxon>Eukaryota</taxon>
        <taxon>Metazoa</taxon>
        <taxon>Ecdysozoa</taxon>
        <taxon>Nematoda</taxon>
        <taxon>Chromadorea</taxon>
        <taxon>Rhabditida</taxon>
        <taxon>Spirurina</taxon>
        <taxon>Ascaridomorpha</taxon>
        <taxon>Ascaridoidea</taxon>
        <taxon>Ascarididae</taxon>
        <taxon>Parascaris</taxon>
    </lineage>
</organism>
<accession>A0A914S563</accession>
<keyword evidence="1" id="KW-1185">Reference proteome</keyword>